<dbReference type="GO" id="GO:0004807">
    <property type="term" value="F:triose-phosphate isomerase activity"/>
    <property type="evidence" value="ECO:0007669"/>
    <property type="project" value="UniProtKB-EC"/>
</dbReference>
<dbReference type="CDD" id="cd00311">
    <property type="entry name" value="TIM"/>
    <property type="match status" value="1"/>
</dbReference>
<keyword evidence="3" id="KW-0324">Glycolysis</keyword>
<gene>
    <name evidence="4" type="ORF">A3D04_04340</name>
</gene>
<dbReference type="PANTHER" id="PTHR21139:SF42">
    <property type="entry name" value="TRIOSEPHOSPHATE ISOMERASE"/>
    <property type="match status" value="1"/>
</dbReference>
<dbReference type="InterPro" id="IPR000652">
    <property type="entry name" value="Triosephosphate_isomerase"/>
</dbReference>
<evidence type="ECO:0000256" key="3">
    <source>
        <dbReference type="RuleBase" id="RU363013"/>
    </source>
</evidence>
<organism evidence="4 5">
    <name type="scientific">Candidatus Curtissbacteria bacterium RIFCSPHIGHO2_02_FULL_40_16b</name>
    <dbReference type="NCBI Taxonomy" id="1797714"/>
    <lineage>
        <taxon>Bacteria</taxon>
        <taxon>Candidatus Curtissiibacteriota</taxon>
    </lineage>
</organism>
<comment type="caution">
    <text evidence="4">The sequence shown here is derived from an EMBL/GenBank/DDBJ whole genome shotgun (WGS) entry which is preliminary data.</text>
</comment>
<dbReference type="Pfam" id="PF00121">
    <property type="entry name" value="TIM"/>
    <property type="match status" value="1"/>
</dbReference>
<evidence type="ECO:0000256" key="1">
    <source>
        <dbReference type="ARBA" id="ARBA00007422"/>
    </source>
</evidence>
<keyword evidence="3" id="KW-0963">Cytoplasm</keyword>
<evidence type="ECO:0000313" key="4">
    <source>
        <dbReference type="EMBL" id="OGD88758.1"/>
    </source>
</evidence>
<proteinExistence type="inferred from homology"/>
<dbReference type="InterPro" id="IPR013785">
    <property type="entry name" value="Aldolase_TIM"/>
</dbReference>
<dbReference type="GO" id="GO:0006094">
    <property type="term" value="P:gluconeogenesis"/>
    <property type="evidence" value="ECO:0007669"/>
    <property type="project" value="UniProtKB-UniPathway"/>
</dbReference>
<comment type="subcellular location">
    <subcellularLocation>
        <location evidence="3">Cytoplasm</location>
    </subcellularLocation>
</comment>
<comment type="similarity">
    <text evidence="1 3">Belongs to the triosephosphate isomerase family.</text>
</comment>
<comment type="subunit">
    <text evidence="3">Homodimer.</text>
</comment>
<dbReference type="PROSITE" id="PS51440">
    <property type="entry name" value="TIM_2"/>
    <property type="match status" value="1"/>
</dbReference>
<dbReference type="AlphaFoldDB" id="A0A1F5GA79"/>
<sequence>MSNPAPVVVANIKSNQTWEESQDWINTVGNRAKDFKGTIIYCPSYPFLSGAKQLIDAKAFSIKLGAQDISKFNGGAYTGAVAASQIKDLVEYAIIGHSERRKHFGETNENVFKKVELALENNITPILCISDISQLGEYLKKGELLKENWDKIIFVFEPPSAISGSGEFKPDDPEDANKNAGEITSKIGKNVTTIYGGSINDSNVKSFFSQNNIHGGLVGQASVKPDSFLKLIENATI</sequence>
<protein>
    <recommendedName>
        <fullName evidence="3">Triosephosphate isomerase</fullName>
        <ecNumber evidence="3">5.3.1.1</ecNumber>
    </recommendedName>
</protein>
<dbReference type="SUPFAM" id="SSF51351">
    <property type="entry name" value="Triosephosphate isomerase (TIM)"/>
    <property type="match status" value="1"/>
</dbReference>
<dbReference type="GO" id="GO:0046166">
    <property type="term" value="P:glyceraldehyde-3-phosphate biosynthetic process"/>
    <property type="evidence" value="ECO:0007669"/>
    <property type="project" value="TreeGrafter"/>
</dbReference>
<dbReference type="GO" id="GO:0019563">
    <property type="term" value="P:glycerol catabolic process"/>
    <property type="evidence" value="ECO:0007669"/>
    <property type="project" value="TreeGrafter"/>
</dbReference>
<dbReference type="PANTHER" id="PTHR21139">
    <property type="entry name" value="TRIOSEPHOSPHATE ISOMERASE"/>
    <property type="match status" value="1"/>
</dbReference>
<keyword evidence="2 3" id="KW-0413">Isomerase</keyword>
<dbReference type="EMBL" id="MFBD01000018">
    <property type="protein sequence ID" value="OGD88758.1"/>
    <property type="molecule type" value="Genomic_DNA"/>
</dbReference>
<evidence type="ECO:0000256" key="2">
    <source>
        <dbReference type="ARBA" id="ARBA00023235"/>
    </source>
</evidence>
<comment type="pathway">
    <text evidence="3">Carbohydrate biosynthesis; gluconeogenesis.</text>
</comment>
<dbReference type="InterPro" id="IPR035990">
    <property type="entry name" value="TIM_sf"/>
</dbReference>
<name>A0A1F5GA79_9BACT</name>
<dbReference type="STRING" id="1797714.A3D04_04340"/>
<dbReference type="GO" id="GO:0005829">
    <property type="term" value="C:cytosol"/>
    <property type="evidence" value="ECO:0007669"/>
    <property type="project" value="TreeGrafter"/>
</dbReference>
<comment type="pathway">
    <text evidence="3">Carbohydrate degradation; glycolysis; D-glyceraldehyde 3-phosphate from glycerone phosphate: step 1/1.</text>
</comment>
<dbReference type="UniPathway" id="UPA00138"/>
<reference evidence="4 5" key="1">
    <citation type="journal article" date="2016" name="Nat. Commun.">
        <title>Thousands of microbial genomes shed light on interconnected biogeochemical processes in an aquifer system.</title>
        <authorList>
            <person name="Anantharaman K."/>
            <person name="Brown C.T."/>
            <person name="Hug L.A."/>
            <person name="Sharon I."/>
            <person name="Castelle C.J."/>
            <person name="Probst A.J."/>
            <person name="Thomas B.C."/>
            <person name="Singh A."/>
            <person name="Wilkins M.J."/>
            <person name="Karaoz U."/>
            <person name="Brodie E.L."/>
            <person name="Williams K.H."/>
            <person name="Hubbard S.S."/>
            <person name="Banfield J.F."/>
        </authorList>
    </citation>
    <scope>NUCLEOTIDE SEQUENCE [LARGE SCALE GENOMIC DNA]</scope>
</reference>
<accession>A0A1F5GA79</accession>
<dbReference type="Proteomes" id="UP000177369">
    <property type="component" value="Unassembled WGS sequence"/>
</dbReference>
<dbReference type="Gene3D" id="3.20.20.70">
    <property type="entry name" value="Aldolase class I"/>
    <property type="match status" value="1"/>
</dbReference>
<dbReference type="UniPathway" id="UPA00109">
    <property type="reaction ID" value="UER00189"/>
</dbReference>
<comment type="catalytic activity">
    <reaction evidence="3">
        <text>D-glyceraldehyde 3-phosphate = dihydroxyacetone phosphate</text>
        <dbReference type="Rhea" id="RHEA:18585"/>
        <dbReference type="ChEBI" id="CHEBI:57642"/>
        <dbReference type="ChEBI" id="CHEBI:59776"/>
        <dbReference type="EC" id="5.3.1.1"/>
    </reaction>
</comment>
<evidence type="ECO:0000313" key="5">
    <source>
        <dbReference type="Proteomes" id="UP000177369"/>
    </source>
</evidence>
<dbReference type="EC" id="5.3.1.1" evidence="3"/>
<keyword evidence="3" id="KW-0312">Gluconeogenesis</keyword>
<dbReference type="GO" id="GO:0006096">
    <property type="term" value="P:glycolytic process"/>
    <property type="evidence" value="ECO:0007669"/>
    <property type="project" value="UniProtKB-UniPathway"/>
</dbReference>